<name>A0AAD4L9Y0_9AGAM</name>
<sequence length="55" mass="6140">YPTLKQITRDYLVIQGSATPSEHAFSSGGITDSAQRKHLWPNARGSQIFRHPYPG</sequence>
<protein>
    <recommendedName>
        <fullName evidence="3">HAT C-terminal dimerisation domain-containing protein</fullName>
    </recommendedName>
</protein>
<dbReference type="EMBL" id="JAKELL010000148">
    <property type="protein sequence ID" value="KAH8979997.1"/>
    <property type="molecule type" value="Genomic_DNA"/>
</dbReference>
<dbReference type="InterPro" id="IPR012337">
    <property type="entry name" value="RNaseH-like_sf"/>
</dbReference>
<feature type="non-terminal residue" evidence="1">
    <location>
        <position position="1"/>
    </location>
</feature>
<dbReference type="AlphaFoldDB" id="A0AAD4L9Y0"/>
<proteinExistence type="predicted"/>
<keyword evidence="2" id="KW-1185">Reference proteome</keyword>
<organism evidence="1 2">
    <name type="scientific">Lactarius akahatsu</name>
    <dbReference type="NCBI Taxonomy" id="416441"/>
    <lineage>
        <taxon>Eukaryota</taxon>
        <taxon>Fungi</taxon>
        <taxon>Dikarya</taxon>
        <taxon>Basidiomycota</taxon>
        <taxon>Agaricomycotina</taxon>
        <taxon>Agaricomycetes</taxon>
        <taxon>Russulales</taxon>
        <taxon>Russulaceae</taxon>
        <taxon>Lactarius</taxon>
    </lineage>
</organism>
<dbReference type="Proteomes" id="UP001201163">
    <property type="component" value="Unassembled WGS sequence"/>
</dbReference>
<gene>
    <name evidence="1" type="ORF">EDB92DRAFT_1806027</name>
</gene>
<evidence type="ECO:0008006" key="3">
    <source>
        <dbReference type="Google" id="ProtNLM"/>
    </source>
</evidence>
<accession>A0AAD4L9Y0</accession>
<evidence type="ECO:0000313" key="1">
    <source>
        <dbReference type="EMBL" id="KAH8979997.1"/>
    </source>
</evidence>
<reference evidence="1" key="1">
    <citation type="submission" date="2022-01" db="EMBL/GenBank/DDBJ databases">
        <title>Comparative genomics reveals a dynamic genome evolution in the ectomycorrhizal milk-cap (Lactarius) mushrooms.</title>
        <authorList>
            <consortium name="DOE Joint Genome Institute"/>
            <person name="Lebreton A."/>
            <person name="Tang N."/>
            <person name="Kuo A."/>
            <person name="LaButti K."/>
            <person name="Drula E."/>
            <person name="Barry K."/>
            <person name="Clum A."/>
            <person name="Lipzen A."/>
            <person name="Mousain D."/>
            <person name="Ng V."/>
            <person name="Wang R."/>
            <person name="Wang X."/>
            <person name="Dai Y."/>
            <person name="Henrissat B."/>
            <person name="Grigoriev I.V."/>
            <person name="Guerin-Laguette A."/>
            <person name="Yu F."/>
            <person name="Martin F.M."/>
        </authorList>
    </citation>
    <scope>NUCLEOTIDE SEQUENCE</scope>
    <source>
        <strain evidence="1">QP</strain>
    </source>
</reference>
<evidence type="ECO:0000313" key="2">
    <source>
        <dbReference type="Proteomes" id="UP001201163"/>
    </source>
</evidence>
<comment type="caution">
    <text evidence="1">The sequence shown here is derived from an EMBL/GenBank/DDBJ whole genome shotgun (WGS) entry which is preliminary data.</text>
</comment>
<dbReference type="SUPFAM" id="SSF53098">
    <property type="entry name" value="Ribonuclease H-like"/>
    <property type="match status" value="1"/>
</dbReference>